<comment type="caution">
    <text evidence="1">The sequence shown here is derived from an EMBL/GenBank/DDBJ whole genome shotgun (WGS) entry which is preliminary data.</text>
</comment>
<proteinExistence type="predicted"/>
<evidence type="ECO:0000313" key="1">
    <source>
        <dbReference type="EMBL" id="CAG8672740.1"/>
    </source>
</evidence>
<dbReference type="EMBL" id="CAJVPT010024920">
    <property type="protein sequence ID" value="CAG8672740.1"/>
    <property type="molecule type" value="Genomic_DNA"/>
</dbReference>
<sequence length="223" mass="25612">MQVSEIEREALSRNSQRREMEAGLWLDPAQVVNKGSPSLTPDTRDEASPLKPATSIFKLLEQTESLLSLPNELLEQICFELHPLEVAKCRRLCKRIKQLVDGSTELQLRIDLAIDGCLVRDKGISIVKRAKRFNDKKKEALEDMNYFATWKENISLQDRGHFESLGRDPDSDGFGTLVYREILPPESRRKGWAHKLENLIMPVTTFSFWLQGDLHVLIEPRDN</sequence>
<feature type="non-terminal residue" evidence="1">
    <location>
        <position position="223"/>
    </location>
</feature>
<feature type="non-terminal residue" evidence="1">
    <location>
        <position position="1"/>
    </location>
</feature>
<accession>A0ACA9NSL3</accession>
<organism evidence="1 2">
    <name type="scientific">Acaulospora colombiana</name>
    <dbReference type="NCBI Taxonomy" id="27376"/>
    <lineage>
        <taxon>Eukaryota</taxon>
        <taxon>Fungi</taxon>
        <taxon>Fungi incertae sedis</taxon>
        <taxon>Mucoromycota</taxon>
        <taxon>Glomeromycotina</taxon>
        <taxon>Glomeromycetes</taxon>
        <taxon>Diversisporales</taxon>
        <taxon>Acaulosporaceae</taxon>
        <taxon>Acaulospora</taxon>
    </lineage>
</organism>
<evidence type="ECO:0000313" key="2">
    <source>
        <dbReference type="Proteomes" id="UP000789525"/>
    </source>
</evidence>
<reference evidence="1" key="1">
    <citation type="submission" date="2021-06" db="EMBL/GenBank/DDBJ databases">
        <authorList>
            <person name="Kallberg Y."/>
            <person name="Tangrot J."/>
            <person name="Rosling A."/>
        </authorList>
    </citation>
    <scope>NUCLEOTIDE SEQUENCE</scope>
    <source>
        <strain evidence="1">CL356</strain>
    </source>
</reference>
<keyword evidence="2" id="KW-1185">Reference proteome</keyword>
<protein>
    <submittedName>
        <fullName evidence="1">4689_t:CDS:1</fullName>
    </submittedName>
</protein>
<dbReference type="Proteomes" id="UP000789525">
    <property type="component" value="Unassembled WGS sequence"/>
</dbReference>
<name>A0ACA9NSL3_9GLOM</name>
<gene>
    <name evidence="1" type="ORF">ACOLOM_LOCUS9021</name>
</gene>